<keyword evidence="2" id="KW-0813">Transport</keyword>
<evidence type="ECO:0000313" key="14">
    <source>
        <dbReference type="EMBL" id="EHJ40257.1"/>
    </source>
</evidence>
<keyword evidence="8 14" id="KW-0675">Receptor</keyword>
<dbReference type="InterPro" id="IPR008969">
    <property type="entry name" value="CarboxyPept-like_regulatory"/>
</dbReference>
<dbReference type="InterPro" id="IPR000531">
    <property type="entry name" value="Beta-barrel_TonB"/>
</dbReference>
<dbReference type="PANTHER" id="PTHR30069:SF29">
    <property type="entry name" value="HEMOGLOBIN AND HEMOGLOBIN-HAPTOGLOBIN-BINDING PROTEIN 1-RELATED"/>
    <property type="match status" value="1"/>
</dbReference>
<evidence type="ECO:0000256" key="10">
    <source>
        <dbReference type="RuleBase" id="RU003357"/>
    </source>
</evidence>
<comment type="similarity">
    <text evidence="10">Belongs to the TonB-dependent receptor family.</text>
</comment>
<dbReference type="InterPro" id="IPR037066">
    <property type="entry name" value="Plug_dom_sf"/>
</dbReference>
<feature type="chain" id="PRO_5003485405" evidence="11">
    <location>
        <begin position="20"/>
        <end position="983"/>
    </location>
</feature>
<dbReference type="PATRIC" id="fig|1002367.3.peg.1110"/>
<comment type="caution">
    <text evidence="14">The sequence shown here is derived from an EMBL/GenBank/DDBJ whole genome shotgun (WGS) entry which is preliminary data.</text>
</comment>
<dbReference type="PANTHER" id="PTHR30069">
    <property type="entry name" value="TONB-DEPENDENT OUTER MEMBRANE RECEPTOR"/>
    <property type="match status" value="1"/>
</dbReference>
<evidence type="ECO:0000256" key="7">
    <source>
        <dbReference type="ARBA" id="ARBA00023136"/>
    </source>
</evidence>
<evidence type="ECO:0000256" key="8">
    <source>
        <dbReference type="ARBA" id="ARBA00023170"/>
    </source>
</evidence>
<dbReference type="Pfam" id="PF07715">
    <property type="entry name" value="Plug"/>
    <property type="match status" value="1"/>
</dbReference>
<name>G6AXN1_9BACT</name>
<evidence type="ECO:0000256" key="9">
    <source>
        <dbReference type="ARBA" id="ARBA00023237"/>
    </source>
</evidence>
<feature type="signal peptide" evidence="11">
    <location>
        <begin position="1"/>
        <end position="19"/>
    </location>
</feature>
<dbReference type="AlphaFoldDB" id="G6AXN1"/>
<dbReference type="InterPro" id="IPR036942">
    <property type="entry name" value="Beta-barrel_TonB_sf"/>
</dbReference>
<keyword evidence="4" id="KW-0812">Transmembrane</keyword>
<dbReference type="GO" id="GO:0044718">
    <property type="term" value="P:siderophore transmembrane transport"/>
    <property type="evidence" value="ECO:0007669"/>
    <property type="project" value="TreeGrafter"/>
</dbReference>
<keyword evidence="3" id="KW-1134">Transmembrane beta strand</keyword>
<evidence type="ECO:0000256" key="1">
    <source>
        <dbReference type="ARBA" id="ARBA00004571"/>
    </source>
</evidence>
<dbReference type="InterPro" id="IPR039426">
    <property type="entry name" value="TonB-dep_rcpt-like"/>
</dbReference>
<feature type="domain" description="TonB-dependent receptor plug" evidence="13">
    <location>
        <begin position="121"/>
        <end position="227"/>
    </location>
</feature>
<feature type="domain" description="TonB-dependent receptor-like beta-barrel" evidence="12">
    <location>
        <begin position="310"/>
        <end position="945"/>
    </location>
</feature>
<dbReference type="Gene3D" id="2.40.170.20">
    <property type="entry name" value="TonB-dependent receptor, beta-barrel domain"/>
    <property type="match status" value="1"/>
</dbReference>
<dbReference type="InterPro" id="IPR012910">
    <property type="entry name" value="Plug_dom"/>
</dbReference>
<evidence type="ECO:0000313" key="15">
    <source>
        <dbReference type="Proteomes" id="UP000004407"/>
    </source>
</evidence>
<proteinExistence type="inferred from homology"/>
<dbReference type="HOGENOM" id="CLU_013529_0_0_10"/>
<keyword evidence="7 10" id="KW-0472">Membrane</keyword>
<evidence type="ECO:0000256" key="6">
    <source>
        <dbReference type="ARBA" id="ARBA00023077"/>
    </source>
</evidence>
<keyword evidence="5 11" id="KW-0732">Signal</keyword>
<comment type="subcellular location">
    <subcellularLocation>
        <location evidence="1">Cell outer membrane</location>
        <topology evidence="1">Multi-pass membrane protein</topology>
    </subcellularLocation>
</comment>
<evidence type="ECO:0000256" key="4">
    <source>
        <dbReference type="ARBA" id="ARBA00022692"/>
    </source>
</evidence>
<dbReference type="EMBL" id="AFZZ01000122">
    <property type="protein sequence ID" value="EHJ40257.1"/>
    <property type="molecule type" value="Genomic_DNA"/>
</dbReference>
<accession>G6AXN1</accession>
<keyword evidence="9" id="KW-0998">Cell outer membrane</keyword>
<dbReference type="Proteomes" id="UP000004407">
    <property type="component" value="Unassembled WGS sequence"/>
</dbReference>
<dbReference type="Pfam" id="PF00593">
    <property type="entry name" value="TonB_dep_Rec_b-barrel"/>
    <property type="match status" value="1"/>
</dbReference>
<dbReference type="GO" id="GO:0015344">
    <property type="term" value="F:siderophore uptake transmembrane transporter activity"/>
    <property type="evidence" value="ECO:0007669"/>
    <property type="project" value="TreeGrafter"/>
</dbReference>
<dbReference type="GO" id="GO:0009279">
    <property type="term" value="C:cell outer membrane"/>
    <property type="evidence" value="ECO:0007669"/>
    <property type="project" value="UniProtKB-SubCell"/>
</dbReference>
<sequence>MRKAITLLLFLIISAAAIADNIRFKVSGHVLDNRTMQPIQYAIVKVSNLELWAATDANGMFIIENVPQGAVSIEVSTLGYVPRTVQFNIRHNTDLKNIRLKEANLSIPGVEVTARKRSTMGTTTYSIDRTTLDHSQALSLNDIMALLPGGQTVNSTLTDDSRLALRSTTGEKGNASFGTAIEIDGMRLNNNASMSETQSASTRNISTSNIESIEVIAGIPGVEYGDISNGMVKVNTRRGHTPWIVEASMNPYTRQVALTKGFALAHNAGTLNFSIEHAQSFTDITSPHTAYSRNILSTTYNKVFRMKGSSLNLTAGLTGNIGGYNSEADPDAFRDTYQRQRDNQLRANMMLDWLYNSRSSGVFNITLQAAFSTADRRSDNNTNTSSSSTQASLHTTTNGYAIAQDYADGMGTGSIILSPTGYWYVRSFNDQKLQSLQLKLKGEWTRRILSAVNKLTVGTELNSTRNNGHGTYYDDMRLAPTWRPYDYSLLPTMHSLAMFIEERLTMGRLMLVGGLRNDITIISGSEYGTAASLSPRFNARYNIIKGRNVSLTLHAGYGKSVKLPSFQVLYPADTYTDRLVFTPGSTADGKAYYAYYTNVQRAIYNSNLKWQHSNQMEAGLEAMVGKARLSLSAYWNRTYNPYQTLNVYSPFAYNQTSQSALEGCSIAAADRIYSVDPSTGVISVTSATNGNTVNLPYSIRRTYTANRQYVNGSPVTRYGLEWVAEMPIINNHHTLGLSLRIDGKYYHYRGTDNTLIAGCPNGIGDQAEGSGTQPLIGYYVGSNVASASTTSTPTVSNGMMNKGCSLNTTLTARIPRLRLIMTMRLEATMLNYRRNLSSNRTTIALNEAGDVTGTKYVGQTDHYVAVYPKYYSTWDNPSERIPYAEALLAAKDNNPTLYRQLCDLIVRSNTAYYFNPQNISAYYSANFSVTKEIGRWVSLSFYANNFFNNLASVRNKQTGLKTSLFDSGYIPKFYYGASVRVKL</sequence>
<reference evidence="14 15" key="1">
    <citation type="submission" date="2011-08" db="EMBL/GenBank/DDBJ databases">
        <authorList>
            <person name="Weinstock G."/>
            <person name="Sodergren E."/>
            <person name="Clifton S."/>
            <person name="Fulton L."/>
            <person name="Fulton B."/>
            <person name="Courtney L."/>
            <person name="Fronick C."/>
            <person name="Harrison M."/>
            <person name="Strong C."/>
            <person name="Farmer C."/>
            <person name="Delahaunty K."/>
            <person name="Markovic C."/>
            <person name="Hall O."/>
            <person name="Minx P."/>
            <person name="Tomlinson C."/>
            <person name="Mitreva M."/>
            <person name="Hou S."/>
            <person name="Chen J."/>
            <person name="Wollam A."/>
            <person name="Pepin K.H."/>
            <person name="Johnson M."/>
            <person name="Bhonagiri V."/>
            <person name="Zhang X."/>
            <person name="Suruliraj S."/>
            <person name="Warren W."/>
            <person name="Chinwalla A."/>
            <person name="Mardis E.R."/>
            <person name="Wilson R.K."/>
        </authorList>
    </citation>
    <scope>NUCLEOTIDE SEQUENCE [LARGE SCALE GENOMIC DNA]</scope>
    <source>
        <strain evidence="14 15">DSM 18206</strain>
    </source>
</reference>
<evidence type="ECO:0000259" key="12">
    <source>
        <dbReference type="Pfam" id="PF00593"/>
    </source>
</evidence>
<evidence type="ECO:0000256" key="3">
    <source>
        <dbReference type="ARBA" id="ARBA00022452"/>
    </source>
</evidence>
<dbReference type="SUPFAM" id="SSF49464">
    <property type="entry name" value="Carboxypeptidase regulatory domain-like"/>
    <property type="match status" value="1"/>
</dbReference>
<keyword evidence="6 10" id="KW-0798">TonB box</keyword>
<evidence type="ECO:0000259" key="13">
    <source>
        <dbReference type="Pfam" id="PF07715"/>
    </source>
</evidence>
<evidence type="ECO:0000256" key="5">
    <source>
        <dbReference type="ARBA" id="ARBA00022729"/>
    </source>
</evidence>
<dbReference type="GeneID" id="78337067"/>
<evidence type="ECO:0000256" key="11">
    <source>
        <dbReference type="SAM" id="SignalP"/>
    </source>
</evidence>
<organism evidence="14 15">
    <name type="scientific">Leyella stercorea DSM 18206</name>
    <dbReference type="NCBI Taxonomy" id="1002367"/>
    <lineage>
        <taxon>Bacteria</taxon>
        <taxon>Pseudomonadati</taxon>
        <taxon>Bacteroidota</taxon>
        <taxon>Bacteroidia</taxon>
        <taxon>Bacteroidales</taxon>
        <taxon>Prevotellaceae</taxon>
        <taxon>Leyella</taxon>
    </lineage>
</organism>
<dbReference type="Pfam" id="PF13715">
    <property type="entry name" value="CarbopepD_reg_2"/>
    <property type="match status" value="1"/>
</dbReference>
<dbReference type="RefSeq" id="WP_007899462.1">
    <property type="nucleotide sequence ID" value="NZ_JH379419.1"/>
</dbReference>
<evidence type="ECO:0000256" key="2">
    <source>
        <dbReference type="ARBA" id="ARBA00022448"/>
    </source>
</evidence>
<gene>
    <name evidence="14" type="ORF">HMPREF0673_01387</name>
</gene>
<dbReference type="Gene3D" id="2.170.130.10">
    <property type="entry name" value="TonB-dependent receptor, plug domain"/>
    <property type="match status" value="1"/>
</dbReference>
<dbReference type="SUPFAM" id="SSF56935">
    <property type="entry name" value="Porins"/>
    <property type="match status" value="1"/>
</dbReference>
<dbReference type="eggNOG" id="COG4206">
    <property type="taxonomic scope" value="Bacteria"/>
</dbReference>
<protein>
    <submittedName>
        <fullName evidence="14">TonB-dependent receptor</fullName>
    </submittedName>
</protein>
<dbReference type="Gene3D" id="2.60.40.1120">
    <property type="entry name" value="Carboxypeptidase-like, regulatory domain"/>
    <property type="match status" value="1"/>
</dbReference>